<evidence type="ECO:0000256" key="1">
    <source>
        <dbReference type="SAM" id="MobiDB-lite"/>
    </source>
</evidence>
<accession>Q08QJ2</accession>
<gene>
    <name evidence="2" type="ordered locus">STAUR_5384</name>
    <name evidence="3" type="ORF">STIAU_7459</name>
</gene>
<proteinExistence type="predicted"/>
<evidence type="ECO:0000313" key="4">
    <source>
        <dbReference type="Proteomes" id="UP000001351"/>
    </source>
</evidence>
<dbReference type="EMBL" id="AAMD01000208">
    <property type="protein sequence ID" value="EAU62757.1"/>
    <property type="molecule type" value="Genomic_DNA"/>
</dbReference>
<dbReference type="STRING" id="378806.STAUR_5384"/>
<sequence length="196" mass="22923">MAKGADHDTLENIDTIPSPKPMDPSHESQGLDVRTKAFLLVGLILFFSFDNYHFWKEQDNFPFTSHGLFNSLSTPETELLRFVVHDNQGGRVMVDPGRVIPIEWYRAIGLAENVWVLDEDPRRKEQVAQLLLNRLNDAPWHAFDETYASVRPEPGRRFVGLEMLILHFDLDQYRYGQQLNPLREERVFRYWLPGVR</sequence>
<protein>
    <submittedName>
        <fullName evidence="3">Uncharacterized protein</fullName>
    </submittedName>
</protein>
<evidence type="ECO:0000313" key="5">
    <source>
        <dbReference type="Proteomes" id="UP000032702"/>
    </source>
</evidence>
<dbReference type="OrthoDB" id="4125868at2"/>
<evidence type="ECO:0000313" key="2">
    <source>
        <dbReference type="EMBL" id="ADO73155.1"/>
    </source>
</evidence>
<feature type="compositionally biased region" description="Basic and acidic residues" evidence="1">
    <location>
        <begin position="1"/>
        <end position="10"/>
    </location>
</feature>
<dbReference type="Proteomes" id="UP000032702">
    <property type="component" value="Unassembled WGS sequence"/>
</dbReference>
<dbReference type="PATRIC" id="fig|378806.16.peg.1568"/>
<dbReference type="AlphaFoldDB" id="Q08QJ2"/>
<keyword evidence="4" id="KW-1185">Reference proteome</keyword>
<dbReference type="HOGENOM" id="CLU_1389490_0_0_7"/>
<dbReference type="KEGG" id="sur:STAUR_5384"/>
<reference evidence="3 5" key="1">
    <citation type="submission" date="2006-04" db="EMBL/GenBank/DDBJ databases">
        <authorList>
            <person name="Nierman W.C."/>
        </authorList>
    </citation>
    <scope>NUCLEOTIDE SEQUENCE [LARGE SCALE GENOMIC DNA]</scope>
    <source>
        <strain evidence="3 5">DW4/3-1</strain>
    </source>
</reference>
<feature type="region of interest" description="Disordered" evidence="1">
    <location>
        <begin position="1"/>
        <end position="28"/>
    </location>
</feature>
<dbReference type="EMBL" id="CP002271">
    <property type="protein sequence ID" value="ADO73155.1"/>
    <property type="molecule type" value="Genomic_DNA"/>
</dbReference>
<dbReference type="RefSeq" id="WP_002618661.1">
    <property type="nucleotide sequence ID" value="NC_014623.1"/>
</dbReference>
<name>Q08QJ2_STIAD</name>
<organism evidence="3 5">
    <name type="scientific">Stigmatella aurantiaca (strain DW4/3-1)</name>
    <dbReference type="NCBI Taxonomy" id="378806"/>
    <lineage>
        <taxon>Bacteria</taxon>
        <taxon>Pseudomonadati</taxon>
        <taxon>Myxococcota</taxon>
        <taxon>Myxococcia</taxon>
        <taxon>Myxococcales</taxon>
        <taxon>Cystobacterineae</taxon>
        <taxon>Archangiaceae</taxon>
        <taxon>Stigmatella</taxon>
    </lineage>
</organism>
<reference evidence="2 4" key="2">
    <citation type="journal article" date="2011" name="Mol. Biol. Evol.">
        <title>Comparative genomic analysis of fruiting body formation in Myxococcales.</title>
        <authorList>
            <person name="Huntley S."/>
            <person name="Hamann N."/>
            <person name="Wegener-Feldbrugge S."/>
            <person name="Treuner-Lange A."/>
            <person name="Kube M."/>
            <person name="Reinhardt R."/>
            <person name="Klages S."/>
            <person name="Muller R."/>
            <person name="Ronning C.M."/>
            <person name="Nierman W.C."/>
            <person name="Sogaard-Andersen L."/>
        </authorList>
    </citation>
    <scope>NUCLEOTIDE SEQUENCE [LARGE SCALE GENOMIC DNA]</scope>
    <source>
        <strain evidence="2 4">DW4/3-1</strain>
    </source>
</reference>
<dbReference type="Proteomes" id="UP000001351">
    <property type="component" value="Chromosome"/>
</dbReference>
<dbReference type="eggNOG" id="ENOG502ZUGD">
    <property type="taxonomic scope" value="Bacteria"/>
</dbReference>
<evidence type="ECO:0000313" key="3">
    <source>
        <dbReference type="EMBL" id="EAU62757.1"/>
    </source>
</evidence>